<name>A0A6A6DVU7_9PEZI</name>
<sequence>MVGEVVAYLDVLLAGGDPDETQGYIEIRGSEEFFLGRNSVLCRHHWLDKRISNKHLRIHCVLYEQDPVAGIPPFVYATDVSTNGTYLKKSNIECTSSQGQCVRMCRKNGSYLLDDGDELRISDSVTLIYRSLIPAREDELNATQQREKKLFSSRYLITNRILGIGGYGKVMVGIHQRTQQQLACKVIDLRHLYWSLPKQNLRLPSGDREPARESRTAKVRKRWPTRVGKCFREFDILKDLHHPNIINLKKVFWSSSSIYIFQELVAGGDLFSYLEYKGGSLCDVEAAVIVRQILKGVEYLHEHDIVHRDLKPDNILMTSLDDGARIVITDFGNARFIPKTTGSGERKALQKKRMFSLVGTLEYTAPEVHKVNKTIPAQQGYSKSVDMWSIGSITVALLSGDVIFTDRAHPSYERNPRGVILALASRCDLSVLDSQTHPIWSKASTRPKDFIKNLLVLEEEYRLTATEALTHPWFSNKYHAAEFDALYERAVRDWHPRRKVFKLVEAISQAPSTLTESGLPEVLLSQEVVLAASLNYRVDTPLPSIAEEFEGSQFKDQALMQSSYELGEPSLNDHSLRPFHQHPIGNSMDLLTLDPKTAEISSMDGDAKHGERTRSCESVTPGNSAMSVKDGASVSLVHSHTPEAQPDSSIVRETPIRSVKKRQPLDYETLGKDYAYEQESQESASGEVAAKYFIQEVSKRRKLGHELR</sequence>
<dbReference type="InterPro" id="IPR000719">
    <property type="entry name" value="Prot_kinase_dom"/>
</dbReference>
<keyword evidence="3 4" id="KW-0067">ATP-binding</keyword>
<feature type="compositionally biased region" description="Basic and acidic residues" evidence="5">
    <location>
        <begin position="605"/>
        <end position="615"/>
    </location>
</feature>
<evidence type="ECO:0000256" key="1">
    <source>
        <dbReference type="ARBA" id="ARBA00005575"/>
    </source>
</evidence>
<dbReference type="PROSITE" id="PS50011">
    <property type="entry name" value="PROTEIN_KINASE_DOM"/>
    <property type="match status" value="1"/>
</dbReference>
<dbReference type="Gene3D" id="2.60.200.20">
    <property type="match status" value="1"/>
</dbReference>
<dbReference type="SMART" id="SM00220">
    <property type="entry name" value="S_TKc"/>
    <property type="match status" value="1"/>
</dbReference>
<dbReference type="Gene3D" id="1.10.510.10">
    <property type="entry name" value="Transferase(Phosphotransferase) domain 1"/>
    <property type="match status" value="1"/>
</dbReference>
<dbReference type="OrthoDB" id="74764at2759"/>
<keyword evidence="8" id="KW-0418">Kinase</keyword>
<dbReference type="Pfam" id="PF00069">
    <property type="entry name" value="Pkinase"/>
    <property type="match status" value="1"/>
</dbReference>
<gene>
    <name evidence="8" type="ORF">K469DRAFT_740702</name>
</gene>
<dbReference type="GO" id="GO:0005524">
    <property type="term" value="F:ATP binding"/>
    <property type="evidence" value="ECO:0007669"/>
    <property type="project" value="UniProtKB-UniRule"/>
</dbReference>
<dbReference type="InterPro" id="IPR000253">
    <property type="entry name" value="FHA_dom"/>
</dbReference>
<reference evidence="8" key="1">
    <citation type="journal article" date="2020" name="Stud. Mycol.">
        <title>101 Dothideomycetes genomes: a test case for predicting lifestyles and emergence of pathogens.</title>
        <authorList>
            <person name="Haridas S."/>
            <person name="Albert R."/>
            <person name="Binder M."/>
            <person name="Bloem J."/>
            <person name="Labutti K."/>
            <person name="Salamov A."/>
            <person name="Andreopoulos B."/>
            <person name="Baker S."/>
            <person name="Barry K."/>
            <person name="Bills G."/>
            <person name="Bluhm B."/>
            <person name="Cannon C."/>
            <person name="Castanera R."/>
            <person name="Culley D."/>
            <person name="Daum C."/>
            <person name="Ezra D."/>
            <person name="Gonzalez J."/>
            <person name="Henrissat B."/>
            <person name="Kuo A."/>
            <person name="Liang C."/>
            <person name="Lipzen A."/>
            <person name="Lutzoni F."/>
            <person name="Magnuson J."/>
            <person name="Mondo S."/>
            <person name="Nolan M."/>
            <person name="Ohm R."/>
            <person name="Pangilinan J."/>
            <person name="Park H.-J."/>
            <person name="Ramirez L."/>
            <person name="Alfaro M."/>
            <person name="Sun H."/>
            <person name="Tritt A."/>
            <person name="Yoshinaga Y."/>
            <person name="Zwiers L.-H."/>
            <person name="Turgeon B."/>
            <person name="Goodwin S."/>
            <person name="Spatafora J."/>
            <person name="Crous P."/>
            <person name="Grigoriev I."/>
        </authorList>
    </citation>
    <scope>NUCLEOTIDE SEQUENCE</scope>
    <source>
        <strain evidence="8">CBS 207.26</strain>
    </source>
</reference>
<dbReference type="Proteomes" id="UP000800200">
    <property type="component" value="Unassembled WGS sequence"/>
</dbReference>
<dbReference type="SUPFAM" id="SSF49879">
    <property type="entry name" value="SMAD/FHA domain"/>
    <property type="match status" value="1"/>
</dbReference>
<keyword evidence="2 4" id="KW-0547">Nucleotide-binding</keyword>
<accession>A0A6A6DVU7</accession>
<dbReference type="InterPro" id="IPR011009">
    <property type="entry name" value="Kinase-like_dom_sf"/>
</dbReference>
<feature type="domain" description="FHA" evidence="6">
    <location>
        <begin position="33"/>
        <end position="92"/>
    </location>
</feature>
<dbReference type="PROSITE" id="PS00107">
    <property type="entry name" value="PROTEIN_KINASE_ATP"/>
    <property type="match status" value="1"/>
</dbReference>
<dbReference type="InterPro" id="IPR008984">
    <property type="entry name" value="SMAD_FHA_dom_sf"/>
</dbReference>
<dbReference type="AlphaFoldDB" id="A0A6A6DVU7"/>
<keyword evidence="9" id="KW-1185">Reference proteome</keyword>
<evidence type="ECO:0000256" key="3">
    <source>
        <dbReference type="ARBA" id="ARBA00022840"/>
    </source>
</evidence>
<feature type="region of interest" description="Disordered" evidence="5">
    <location>
        <begin position="600"/>
        <end position="627"/>
    </location>
</feature>
<dbReference type="PROSITE" id="PS50006">
    <property type="entry name" value="FHA_DOMAIN"/>
    <property type="match status" value="1"/>
</dbReference>
<proteinExistence type="inferred from homology"/>
<evidence type="ECO:0000259" key="6">
    <source>
        <dbReference type="PROSITE" id="PS50006"/>
    </source>
</evidence>
<dbReference type="InterPro" id="IPR008271">
    <property type="entry name" value="Ser/Thr_kinase_AS"/>
</dbReference>
<feature type="compositionally biased region" description="Polar residues" evidence="5">
    <location>
        <begin position="616"/>
        <end position="626"/>
    </location>
</feature>
<evidence type="ECO:0000256" key="5">
    <source>
        <dbReference type="SAM" id="MobiDB-lite"/>
    </source>
</evidence>
<dbReference type="Gene3D" id="3.30.200.20">
    <property type="entry name" value="Phosphorylase Kinase, domain 1"/>
    <property type="match status" value="1"/>
</dbReference>
<dbReference type="EMBL" id="ML994651">
    <property type="protein sequence ID" value="KAF2181806.1"/>
    <property type="molecule type" value="Genomic_DNA"/>
</dbReference>
<evidence type="ECO:0000313" key="9">
    <source>
        <dbReference type="Proteomes" id="UP000800200"/>
    </source>
</evidence>
<dbReference type="PANTHER" id="PTHR24347">
    <property type="entry name" value="SERINE/THREONINE-PROTEIN KINASE"/>
    <property type="match status" value="1"/>
</dbReference>
<dbReference type="GO" id="GO:0004672">
    <property type="term" value="F:protein kinase activity"/>
    <property type="evidence" value="ECO:0007669"/>
    <property type="project" value="InterPro"/>
</dbReference>
<dbReference type="InterPro" id="IPR017441">
    <property type="entry name" value="Protein_kinase_ATP_BS"/>
</dbReference>
<protein>
    <submittedName>
        <fullName evidence="8">Pkinase-domain-containing protein</fullName>
    </submittedName>
</protein>
<comment type="similarity">
    <text evidence="1">Belongs to the protein kinase superfamily. CAMK Ser/Thr protein kinase family. CHEK2 subfamily.</text>
</comment>
<organism evidence="8 9">
    <name type="scientific">Zopfia rhizophila CBS 207.26</name>
    <dbReference type="NCBI Taxonomy" id="1314779"/>
    <lineage>
        <taxon>Eukaryota</taxon>
        <taxon>Fungi</taxon>
        <taxon>Dikarya</taxon>
        <taxon>Ascomycota</taxon>
        <taxon>Pezizomycotina</taxon>
        <taxon>Dothideomycetes</taxon>
        <taxon>Dothideomycetes incertae sedis</taxon>
        <taxon>Zopfiaceae</taxon>
        <taxon>Zopfia</taxon>
    </lineage>
</organism>
<evidence type="ECO:0000256" key="4">
    <source>
        <dbReference type="PROSITE-ProRule" id="PRU10141"/>
    </source>
</evidence>
<dbReference type="PROSITE" id="PS00108">
    <property type="entry name" value="PROTEIN_KINASE_ST"/>
    <property type="match status" value="1"/>
</dbReference>
<feature type="binding site" evidence="4">
    <location>
        <position position="185"/>
    </location>
    <ligand>
        <name>ATP</name>
        <dbReference type="ChEBI" id="CHEBI:30616"/>
    </ligand>
</feature>
<dbReference type="SUPFAM" id="SSF56112">
    <property type="entry name" value="Protein kinase-like (PK-like)"/>
    <property type="match status" value="1"/>
</dbReference>
<evidence type="ECO:0000259" key="7">
    <source>
        <dbReference type="PROSITE" id="PS50011"/>
    </source>
</evidence>
<evidence type="ECO:0000313" key="8">
    <source>
        <dbReference type="EMBL" id="KAF2181806.1"/>
    </source>
</evidence>
<evidence type="ECO:0000256" key="2">
    <source>
        <dbReference type="ARBA" id="ARBA00022741"/>
    </source>
</evidence>
<keyword evidence="8" id="KW-0808">Transferase</keyword>
<feature type="domain" description="Protein kinase" evidence="7">
    <location>
        <begin position="156"/>
        <end position="474"/>
    </location>
</feature>